<accession>A0ABS5U851</accession>
<keyword evidence="1" id="KW-1133">Transmembrane helix</keyword>
<keyword evidence="1" id="KW-0812">Transmembrane</keyword>
<comment type="caution">
    <text evidence="4">The sequence shown here is derived from an EMBL/GenBank/DDBJ whole genome shotgun (WGS) entry which is preliminary data.</text>
</comment>
<name>A0ABS5U851_9BACT</name>
<dbReference type="Proteomes" id="UP000784128">
    <property type="component" value="Unassembled WGS sequence"/>
</dbReference>
<evidence type="ECO:0000259" key="3">
    <source>
        <dbReference type="Pfam" id="PF07589"/>
    </source>
</evidence>
<dbReference type="NCBIfam" id="TIGR02595">
    <property type="entry name" value="PEP_CTERM"/>
    <property type="match status" value="1"/>
</dbReference>
<sequence length="244" mass="26097">MIRLKLFAPLAALCLSLFCLPAPVQANLLTNGDFSSGSSGWGLSGSAAVTDTAGLPASYNNRWDLSSWQNSMNGNFILMEGGGGLGTSLELADVRALQPFSLYMDYSIAWELVNPVGSLNYGYFYVELMGRNAANGINYPLMPFSSEIDWISSAEITKNVLTGTLFVPNLSLGVEGLFDRLTVSLLMVNPNQSLFQIAGFDNVRLESAVSSVPAPEPSTILLLGVALMGTVIVAGKQKRRATRS</sequence>
<feature type="signal peptide" evidence="2">
    <location>
        <begin position="1"/>
        <end position="26"/>
    </location>
</feature>
<feature type="chain" id="PRO_5046151203" evidence="2">
    <location>
        <begin position="27"/>
        <end position="244"/>
    </location>
</feature>
<evidence type="ECO:0000313" key="5">
    <source>
        <dbReference type="Proteomes" id="UP000784128"/>
    </source>
</evidence>
<evidence type="ECO:0000256" key="2">
    <source>
        <dbReference type="SAM" id="SignalP"/>
    </source>
</evidence>
<evidence type="ECO:0000313" key="4">
    <source>
        <dbReference type="EMBL" id="MBT1071824.1"/>
    </source>
</evidence>
<dbReference type="EMBL" id="JAHDYS010000006">
    <property type="protein sequence ID" value="MBT1071824.1"/>
    <property type="molecule type" value="Genomic_DNA"/>
</dbReference>
<reference evidence="4 5" key="1">
    <citation type="submission" date="2021-05" db="EMBL/GenBank/DDBJ databases">
        <title>The draft genome of Geobacter chapellei DSM 13688.</title>
        <authorList>
            <person name="Xu Z."/>
            <person name="Masuda Y."/>
            <person name="Itoh H."/>
            <person name="Senoo K."/>
        </authorList>
    </citation>
    <scope>NUCLEOTIDE SEQUENCE [LARGE SCALE GENOMIC DNA]</scope>
    <source>
        <strain evidence="4 5">DSM 13688</strain>
    </source>
</reference>
<feature type="domain" description="Ice-binding protein C-terminal" evidence="3">
    <location>
        <begin position="213"/>
        <end position="234"/>
    </location>
</feature>
<keyword evidence="5" id="KW-1185">Reference proteome</keyword>
<dbReference type="InterPro" id="IPR013424">
    <property type="entry name" value="Ice-binding_C"/>
</dbReference>
<keyword evidence="2" id="KW-0732">Signal</keyword>
<protein>
    <submittedName>
        <fullName evidence="4">PEP-CTERM sorting domain-containing protein</fullName>
    </submittedName>
</protein>
<dbReference type="RefSeq" id="WP_214297994.1">
    <property type="nucleotide sequence ID" value="NZ_JAHDYS010000006.1"/>
</dbReference>
<feature type="transmembrane region" description="Helical" evidence="1">
    <location>
        <begin position="218"/>
        <end position="235"/>
    </location>
</feature>
<keyword evidence="1" id="KW-0472">Membrane</keyword>
<dbReference type="Pfam" id="PF07589">
    <property type="entry name" value="PEP-CTERM"/>
    <property type="match status" value="1"/>
</dbReference>
<proteinExistence type="predicted"/>
<evidence type="ECO:0000256" key="1">
    <source>
        <dbReference type="SAM" id="Phobius"/>
    </source>
</evidence>
<organism evidence="4 5">
    <name type="scientific">Pelotalea chapellei</name>
    <dbReference type="NCBI Taxonomy" id="44671"/>
    <lineage>
        <taxon>Bacteria</taxon>
        <taxon>Pseudomonadati</taxon>
        <taxon>Thermodesulfobacteriota</taxon>
        <taxon>Desulfuromonadia</taxon>
        <taxon>Geobacterales</taxon>
        <taxon>Geobacteraceae</taxon>
        <taxon>Pelotalea</taxon>
    </lineage>
</organism>
<gene>
    <name evidence="4" type="ORF">KJB30_08525</name>
</gene>